<dbReference type="Gene3D" id="3.40.50.12370">
    <property type="match status" value="1"/>
</dbReference>
<proteinExistence type="inferred from homology"/>
<reference evidence="3 4" key="1">
    <citation type="submission" date="2021-03" db="EMBL/GenBank/DDBJ databases">
        <title>novel species isolated from a fishpond in China.</title>
        <authorList>
            <person name="Lu H."/>
            <person name="Cai Z."/>
        </authorList>
    </citation>
    <scope>NUCLEOTIDE SEQUENCE [LARGE SCALE GENOMIC DNA]</scope>
    <source>
        <strain evidence="3 4">JCM 31546</strain>
    </source>
</reference>
<dbReference type="CDD" id="cd00293">
    <property type="entry name" value="USP-like"/>
    <property type="match status" value="1"/>
</dbReference>
<dbReference type="EMBL" id="JAFKCW010000003">
    <property type="protein sequence ID" value="MBN7802227.1"/>
    <property type="molecule type" value="Genomic_DNA"/>
</dbReference>
<comment type="caution">
    <text evidence="3">The sequence shown here is derived from an EMBL/GenBank/DDBJ whole genome shotgun (WGS) entry which is preliminary data.</text>
</comment>
<evidence type="ECO:0000256" key="1">
    <source>
        <dbReference type="ARBA" id="ARBA00008791"/>
    </source>
</evidence>
<dbReference type="InterPro" id="IPR006015">
    <property type="entry name" value="Universal_stress_UspA"/>
</dbReference>
<dbReference type="Proteomes" id="UP000664698">
    <property type="component" value="Unassembled WGS sequence"/>
</dbReference>
<keyword evidence="4" id="KW-1185">Reference proteome</keyword>
<name>A0ABS3BSE3_9BACT</name>
<evidence type="ECO:0000313" key="4">
    <source>
        <dbReference type="Proteomes" id="UP000664698"/>
    </source>
</evidence>
<comment type="similarity">
    <text evidence="1">Belongs to the universal stress protein A family.</text>
</comment>
<dbReference type="RefSeq" id="WP_206570226.1">
    <property type="nucleotide sequence ID" value="NZ_JAFKCW010000003.1"/>
</dbReference>
<evidence type="ECO:0000259" key="2">
    <source>
        <dbReference type="Pfam" id="PF00582"/>
    </source>
</evidence>
<gene>
    <name evidence="3" type="ORF">J0A67_15240</name>
</gene>
<organism evidence="3 4">
    <name type="scientific">Algoriphagus aestuariicola</name>
    <dbReference type="NCBI Taxonomy" id="1852016"/>
    <lineage>
        <taxon>Bacteria</taxon>
        <taxon>Pseudomonadati</taxon>
        <taxon>Bacteroidota</taxon>
        <taxon>Cytophagia</taxon>
        <taxon>Cytophagales</taxon>
        <taxon>Cyclobacteriaceae</taxon>
        <taxon>Algoriphagus</taxon>
    </lineage>
</organism>
<dbReference type="SUPFAM" id="SSF52402">
    <property type="entry name" value="Adenine nucleotide alpha hydrolases-like"/>
    <property type="match status" value="1"/>
</dbReference>
<dbReference type="PANTHER" id="PTHR46268">
    <property type="entry name" value="STRESS RESPONSE PROTEIN NHAX"/>
    <property type="match status" value="1"/>
</dbReference>
<dbReference type="InterPro" id="IPR006016">
    <property type="entry name" value="UspA"/>
</dbReference>
<feature type="domain" description="UspA" evidence="2">
    <location>
        <begin position="1"/>
        <end position="128"/>
    </location>
</feature>
<dbReference type="PRINTS" id="PR01438">
    <property type="entry name" value="UNVRSLSTRESS"/>
</dbReference>
<dbReference type="PANTHER" id="PTHR46268:SF6">
    <property type="entry name" value="UNIVERSAL STRESS PROTEIN UP12"/>
    <property type="match status" value="1"/>
</dbReference>
<evidence type="ECO:0000313" key="3">
    <source>
        <dbReference type="EMBL" id="MBN7802227.1"/>
    </source>
</evidence>
<sequence>MLKTIIVPVDFSDEVDNALLFAAELCKRTQGQLRILHVLSEDDSEADAKMRLGLLESRLKHTFGEELQCSSLALWDALIPSLESQIKSQNADLVVMGTKGATGLKRIFIGSNTVKVLAHIKSPVLVVPETARFEAFNRAGKNRVVLATDLMEVGQEKTFDVLADITSLMIEPRLRILNVRPKNTSLGFTQEMERSALVSRFRENIETERITVFDNNVMDGINFYLDKNDDTGLVAMIARDSGGLFQRHFTHEMASVTHYPLLVMHA</sequence>
<protein>
    <submittedName>
        <fullName evidence="3">Universal stress protein</fullName>
    </submittedName>
</protein>
<dbReference type="Pfam" id="PF00582">
    <property type="entry name" value="Usp"/>
    <property type="match status" value="1"/>
</dbReference>
<accession>A0ABS3BSE3</accession>